<protein>
    <submittedName>
        <fullName evidence="1">Uncharacterized protein</fullName>
    </submittedName>
</protein>
<sequence>MSMKTLKRAGPPDPAWHVFQACRLYDAIGGEILADAEIARALERYRSAIWETRAAFAQAGVFDACSACAAHVFGGCCFPDMEWNYTVVHLLINRLLGCNLPTRHAYADQCLFLGDKGCLLTAKNHFCLNYFCQDVQRKLGPTGLKALLQIVGREIMAGWEVELLLLHRYRSEIFV</sequence>
<name>A0A832EJA2_9BACT</name>
<proteinExistence type="predicted"/>
<dbReference type="AlphaFoldDB" id="A0A832EJA2"/>
<gene>
    <name evidence="1" type="ORF">ENS06_05775</name>
</gene>
<comment type="caution">
    <text evidence="1">The sequence shown here is derived from an EMBL/GenBank/DDBJ whole genome shotgun (WGS) entry which is preliminary data.</text>
</comment>
<organism evidence="1">
    <name type="scientific">Desulfacinum infernum</name>
    <dbReference type="NCBI Taxonomy" id="35837"/>
    <lineage>
        <taxon>Bacteria</taxon>
        <taxon>Pseudomonadati</taxon>
        <taxon>Thermodesulfobacteriota</taxon>
        <taxon>Syntrophobacteria</taxon>
        <taxon>Syntrophobacterales</taxon>
        <taxon>Syntrophobacteraceae</taxon>
        <taxon>Desulfacinum</taxon>
    </lineage>
</organism>
<dbReference type="EMBL" id="DSTK01000016">
    <property type="protein sequence ID" value="HFK96818.1"/>
    <property type="molecule type" value="Genomic_DNA"/>
</dbReference>
<accession>A0A832EJA2</accession>
<reference evidence="1" key="1">
    <citation type="journal article" date="2020" name="mSystems">
        <title>Genome- and Community-Level Interaction Insights into Carbon Utilization and Element Cycling Functions of Hydrothermarchaeota in Hydrothermal Sediment.</title>
        <authorList>
            <person name="Zhou Z."/>
            <person name="Liu Y."/>
            <person name="Xu W."/>
            <person name="Pan J."/>
            <person name="Luo Z.H."/>
            <person name="Li M."/>
        </authorList>
    </citation>
    <scope>NUCLEOTIDE SEQUENCE [LARGE SCALE GENOMIC DNA]</scope>
    <source>
        <strain evidence="1">SpSt-456</strain>
    </source>
</reference>
<evidence type="ECO:0000313" key="1">
    <source>
        <dbReference type="EMBL" id="HFK96818.1"/>
    </source>
</evidence>